<organism evidence="1 2">
    <name type="scientific">Camellia lanceoleosa</name>
    <dbReference type="NCBI Taxonomy" id="1840588"/>
    <lineage>
        <taxon>Eukaryota</taxon>
        <taxon>Viridiplantae</taxon>
        <taxon>Streptophyta</taxon>
        <taxon>Embryophyta</taxon>
        <taxon>Tracheophyta</taxon>
        <taxon>Spermatophyta</taxon>
        <taxon>Magnoliopsida</taxon>
        <taxon>eudicotyledons</taxon>
        <taxon>Gunneridae</taxon>
        <taxon>Pentapetalae</taxon>
        <taxon>asterids</taxon>
        <taxon>Ericales</taxon>
        <taxon>Theaceae</taxon>
        <taxon>Camellia</taxon>
    </lineage>
</organism>
<evidence type="ECO:0000313" key="2">
    <source>
        <dbReference type="Proteomes" id="UP001060215"/>
    </source>
</evidence>
<dbReference type="EMBL" id="CM045761">
    <property type="protein sequence ID" value="KAI8014973.1"/>
    <property type="molecule type" value="Genomic_DNA"/>
</dbReference>
<protein>
    <submittedName>
        <fullName evidence="1">Ubinuclein-2</fullName>
    </submittedName>
</protein>
<gene>
    <name evidence="1" type="ORF">LOK49_LG05G02457</name>
</gene>
<sequence>MEDEKGGGGGGGAGKSARTSLSFVSVGGRQRFTVELRPGETTIVSWKKLVKDASKVDKPTSAPEPPSNAHPALESRLAPPGQPAENEAMDAPPASRFSAVIEKIERLYMGKHSSDEEDLNDVPDDDEYDTEDSFIDDAELDEYFQVDNSAIKHDGFFVNRGKLERINEPSSLPNQQPKKRRRKDLAKGPGEGDDGSVSNKHVKVGKKADGHSVALAVKNITGPSHVVALPIIGSSHVGALPITGASHVVALPSVHHEDMKSQNQMSSSVICAKTKTAETKSSLDLAPPSKVSNGDAALSLAEEKDIDKQKTGMGPSRYQANKLKVEGEISDASIQRSHDKSSYAQCKSHSGKLLNNVDELDQSVLRREKDSIRERPDLNVSEGKYSMQTVKTPLLQRKEGSSARSKSTMLEKAIRELEKMVAESRPPTMEVQDADVSSQAVKRRLPSEVKQKLAKVARLAQASHGKISKELVNRLMSILGHMMQLRTLKRNLQIMVNVGLSAKKEKDHRFQQMKMEVAELIRVRVPYIKSKALEQQAGSSDDFQEICKEEKEVIKRKYSMDDALEDKICDLYDLYVEGLDEDAGPQVRKLYAELAELWPDGFMDNHGIKRAICRAKDRKRALYSRHKVQEKIRRKKLIPKTGETVQVETSSVAQPQYTQEKLVTDSNNYSSTSLSRPVPNATATNMAVRMPSTLVNGPNLDRPKQEKVKGSSNNPNDTRTMDALTKKKVKRKPELELGESQLRPEKLTSAQGDERHKSQKPSVPLTTAAAAAPYFEQSS</sequence>
<name>A0ACC0HNK0_9ERIC</name>
<dbReference type="Proteomes" id="UP001060215">
    <property type="component" value="Chromosome 4"/>
</dbReference>
<proteinExistence type="predicted"/>
<reference evidence="1 2" key="1">
    <citation type="journal article" date="2022" name="Plant J.">
        <title>Chromosome-level genome of Camellia lanceoleosa provides a valuable resource for understanding genome evolution and self-incompatibility.</title>
        <authorList>
            <person name="Gong W."/>
            <person name="Xiao S."/>
            <person name="Wang L."/>
            <person name="Liao Z."/>
            <person name="Chang Y."/>
            <person name="Mo W."/>
            <person name="Hu G."/>
            <person name="Li W."/>
            <person name="Zhao G."/>
            <person name="Zhu H."/>
            <person name="Hu X."/>
            <person name="Ji K."/>
            <person name="Xiang X."/>
            <person name="Song Q."/>
            <person name="Yuan D."/>
            <person name="Jin S."/>
            <person name="Zhang L."/>
        </authorList>
    </citation>
    <scope>NUCLEOTIDE SEQUENCE [LARGE SCALE GENOMIC DNA]</scope>
    <source>
        <strain evidence="1">SQ_2022a</strain>
    </source>
</reference>
<keyword evidence="2" id="KW-1185">Reference proteome</keyword>
<evidence type="ECO:0000313" key="1">
    <source>
        <dbReference type="EMBL" id="KAI8014973.1"/>
    </source>
</evidence>
<comment type="caution">
    <text evidence="1">The sequence shown here is derived from an EMBL/GenBank/DDBJ whole genome shotgun (WGS) entry which is preliminary data.</text>
</comment>
<accession>A0ACC0HNK0</accession>